<evidence type="ECO:0000313" key="5">
    <source>
        <dbReference type="EMBL" id="CAG8972159.1"/>
    </source>
</evidence>
<dbReference type="OrthoDB" id="6020543at2759"/>
<accession>A0A9N9LGZ4</accession>
<name>A0A9N9LGZ4_9HELO</name>
<dbReference type="PANTHER" id="PTHR45708">
    <property type="entry name" value="ENDOCHITINASE"/>
    <property type="match status" value="1"/>
</dbReference>
<dbReference type="GO" id="GO:0005975">
    <property type="term" value="P:carbohydrate metabolic process"/>
    <property type="evidence" value="ECO:0007669"/>
    <property type="project" value="InterPro"/>
</dbReference>
<keyword evidence="1" id="KW-0378">Hydrolase</keyword>
<feature type="compositionally biased region" description="Low complexity" evidence="3">
    <location>
        <begin position="604"/>
        <end position="622"/>
    </location>
</feature>
<dbReference type="EMBL" id="CAJVRM010000037">
    <property type="protein sequence ID" value="CAG8972159.1"/>
    <property type="molecule type" value="Genomic_DNA"/>
</dbReference>
<feature type="domain" description="GH18" evidence="4">
    <location>
        <begin position="1"/>
        <end position="277"/>
    </location>
</feature>
<organism evidence="5 6">
    <name type="scientific">Hymenoscyphus albidus</name>
    <dbReference type="NCBI Taxonomy" id="595503"/>
    <lineage>
        <taxon>Eukaryota</taxon>
        <taxon>Fungi</taxon>
        <taxon>Dikarya</taxon>
        <taxon>Ascomycota</taxon>
        <taxon>Pezizomycotina</taxon>
        <taxon>Leotiomycetes</taxon>
        <taxon>Helotiales</taxon>
        <taxon>Helotiaceae</taxon>
        <taxon>Hymenoscyphus</taxon>
    </lineage>
</organism>
<feature type="region of interest" description="Disordered" evidence="3">
    <location>
        <begin position="578"/>
        <end position="653"/>
    </location>
</feature>
<proteinExistence type="predicted"/>
<keyword evidence="6" id="KW-1185">Reference proteome</keyword>
<comment type="caution">
    <text evidence="5">The sequence shown here is derived from an EMBL/GenBank/DDBJ whole genome shotgun (WGS) entry which is preliminary data.</text>
</comment>
<dbReference type="SUPFAM" id="SSF51445">
    <property type="entry name" value="(Trans)glycosidases"/>
    <property type="match status" value="1"/>
</dbReference>
<feature type="compositionally biased region" description="Polar residues" evidence="3">
    <location>
        <begin position="623"/>
        <end position="632"/>
    </location>
</feature>
<reference evidence="5" key="1">
    <citation type="submission" date="2021-07" db="EMBL/GenBank/DDBJ databases">
        <authorList>
            <person name="Durling M."/>
        </authorList>
    </citation>
    <scope>NUCLEOTIDE SEQUENCE</scope>
</reference>
<gene>
    <name evidence="5" type="ORF">HYALB_00009707</name>
</gene>
<evidence type="ECO:0000256" key="1">
    <source>
        <dbReference type="ARBA" id="ARBA00022801"/>
    </source>
</evidence>
<dbReference type="InterPro" id="IPR050542">
    <property type="entry name" value="Glycosyl_Hydrlase18_Chitinase"/>
</dbReference>
<feature type="compositionally biased region" description="Polar residues" evidence="3">
    <location>
        <begin position="578"/>
        <end position="592"/>
    </location>
</feature>
<evidence type="ECO:0000313" key="6">
    <source>
        <dbReference type="Proteomes" id="UP000701801"/>
    </source>
</evidence>
<dbReference type="PROSITE" id="PS51910">
    <property type="entry name" value="GH18_2"/>
    <property type="match status" value="1"/>
</dbReference>
<evidence type="ECO:0000256" key="3">
    <source>
        <dbReference type="SAM" id="MobiDB-lite"/>
    </source>
</evidence>
<dbReference type="GO" id="GO:0005576">
    <property type="term" value="C:extracellular region"/>
    <property type="evidence" value="ECO:0007669"/>
    <property type="project" value="TreeGrafter"/>
</dbReference>
<feature type="region of interest" description="Disordered" evidence="3">
    <location>
        <begin position="338"/>
        <end position="364"/>
    </location>
</feature>
<protein>
    <recommendedName>
        <fullName evidence="4">GH18 domain-containing protein</fullName>
    </recommendedName>
</protein>
<dbReference type="Gene3D" id="3.20.20.80">
    <property type="entry name" value="Glycosidases"/>
    <property type="match status" value="1"/>
</dbReference>
<evidence type="ECO:0000259" key="4">
    <source>
        <dbReference type="PROSITE" id="PS51910"/>
    </source>
</evidence>
<keyword evidence="2" id="KW-0326">Glycosidase</keyword>
<dbReference type="InterPro" id="IPR017853">
    <property type="entry name" value="GH"/>
</dbReference>
<sequence length="710" mass="74934">MLLTVVEPRFTVVLAFLVDLGDLEKGLNFASSTGDSLEQDIITCQNSYKKTVLLSLGGEITSQAFKSTPNALETAKRVWYAFGPQTASNPISPRPFGDVSVVGFDFDYESSDEAQEPMPFLVDFARELRRLMDAPPTAGTLAKSCAAVCFPDKKNVEMLRNVSFDALFVQYYNNPRCGTENFLSDDIATREKFNIDVWDAWARNTSLNKDVKIFLGIPASSTAVGSAGGYVDADKLGPVITHCRTFGSFGGVMIWDMSQAWANGGLLDGVRRALGRGENGNGNGSVHGFVFPMTGMNYSPSVGVFRATVVGEGGFPSNSSSDSSTDLSTGIAMGGFSGSSSSVGTSTGLRAGTSTEGSFSTSTSVDTSTVLTTDTASSTDTTIALPYSDSTLSPTSLAGIAPYSGTPLNSSILTGTEDISSVTSLTSSSPMNAALLQGNSLPVYSNLSMDVTVEGLSHAVSSTQSTTATTFSGSEIDPSTQEPSFTFQSTSEVINIIISPTTEISTADPGAFSDLSRSTTFLPQILTSSEVSSSGESTVRFSRTTKITVFANTPTITITIPSQILTSIRSPLSSAQLPSIQSSFGSSSNLESPTYILPSPSPTEPSTSIQSPEPIPEPNSQQTTQTPISLTSPDPPSIPSNVNTGESQDLRQTDQPTCPLLEASTVTMSATLIIAQPTTFTEMKTVTVERTRMVPVSTGRWSLVVERVRV</sequence>
<dbReference type="PANTHER" id="PTHR45708:SF49">
    <property type="entry name" value="ENDOCHITINASE"/>
    <property type="match status" value="1"/>
</dbReference>
<dbReference type="GO" id="GO:0004568">
    <property type="term" value="F:chitinase activity"/>
    <property type="evidence" value="ECO:0007669"/>
    <property type="project" value="TreeGrafter"/>
</dbReference>
<dbReference type="AlphaFoldDB" id="A0A9N9LGZ4"/>
<evidence type="ECO:0000256" key="2">
    <source>
        <dbReference type="ARBA" id="ARBA00023295"/>
    </source>
</evidence>
<dbReference type="Proteomes" id="UP000701801">
    <property type="component" value="Unassembled WGS sequence"/>
</dbReference>
<dbReference type="InterPro" id="IPR001223">
    <property type="entry name" value="Glyco_hydro18_cat"/>
</dbReference>